<feature type="region of interest" description="Disordered" evidence="1">
    <location>
        <begin position="338"/>
        <end position="358"/>
    </location>
</feature>
<dbReference type="Pfam" id="PF14223">
    <property type="entry name" value="Retrotran_gag_2"/>
    <property type="match status" value="1"/>
</dbReference>
<evidence type="ECO:0000313" key="3">
    <source>
        <dbReference type="Proteomes" id="UP001152523"/>
    </source>
</evidence>
<protein>
    <recommendedName>
        <fullName evidence="4">Retrotransposon Copia-like N-terminal domain-containing protein</fullName>
    </recommendedName>
</protein>
<keyword evidence="3" id="KW-1185">Reference proteome</keyword>
<name>A0AAV0CRU2_9ASTE</name>
<dbReference type="PANTHER" id="PTHR47481">
    <property type="match status" value="1"/>
</dbReference>
<gene>
    <name evidence="2" type="ORF">CEPIT_LOCUS7058</name>
</gene>
<comment type="caution">
    <text evidence="2">The sequence shown here is derived from an EMBL/GenBank/DDBJ whole genome shotgun (WGS) entry which is preliminary data.</text>
</comment>
<evidence type="ECO:0000313" key="2">
    <source>
        <dbReference type="EMBL" id="CAH9079804.1"/>
    </source>
</evidence>
<dbReference type="PANTHER" id="PTHR47481:SF31">
    <property type="entry name" value="OS01G0873500 PROTEIN"/>
    <property type="match status" value="1"/>
</dbReference>
<dbReference type="Proteomes" id="UP001152523">
    <property type="component" value="Unassembled WGS sequence"/>
</dbReference>
<organism evidence="2 3">
    <name type="scientific">Cuscuta epithymum</name>
    <dbReference type="NCBI Taxonomy" id="186058"/>
    <lineage>
        <taxon>Eukaryota</taxon>
        <taxon>Viridiplantae</taxon>
        <taxon>Streptophyta</taxon>
        <taxon>Embryophyta</taxon>
        <taxon>Tracheophyta</taxon>
        <taxon>Spermatophyta</taxon>
        <taxon>Magnoliopsida</taxon>
        <taxon>eudicotyledons</taxon>
        <taxon>Gunneridae</taxon>
        <taxon>Pentapetalae</taxon>
        <taxon>asterids</taxon>
        <taxon>lamiids</taxon>
        <taxon>Solanales</taxon>
        <taxon>Convolvulaceae</taxon>
        <taxon>Cuscuteae</taxon>
        <taxon>Cuscuta</taxon>
        <taxon>Cuscuta subgen. Cuscuta</taxon>
    </lineage>
</organism>
<dbReference type="SUPFAM" id="SSF57756">
    <property type="entry name" value="Retrovirus zinc finger-like domains"/>
    <property type="match status" value="1"/>
</dbReference>
<evidence type="ECO:0008006" key="4">
    <source>
        <dbReference type="Google" id="ProtNLM"/>
    </source>
</evidence>
<proteinExistence type="predicted"/>
<dbReference type="GO" id="GO:0008270">
    <property type="term" value="F:zinc ion binding"/>
    <property type="evidence" value="ECO:0007669"/>
    <property type="project" value="InterPro"/>
</dbReference>
<dbReference type="InterPro" id="IPR036875">
    <property type="entry name" value="Znf_CCHC_sf"/>
</dbReference>
<feature type="compositionally biased region" description="Low complexity" evidence="1">
    <location>
        <begin position="230"/>
        <end position="245"/>
    </location>
</feature>
<feature type="compositionally biased region" description="Polar residues" evidence="1">
    <location>
        <begin position="257"/>
        <end position="266"/>
    </location>
</feature>
<evidence type="ECO:0000256" key="1">
    <source>
        <dbReference type="SAM" id="MobiDB-lite"/>
    </source>
</evidence>
<sequence length="358" mass="38353">MPSSSTSGSHLIPTQQDLPQLISLNASTQIPVKLSKDGSNFSSWKSQLTNLLFGYNLLGYVDGSTPCPASSDANYSFWQRQDRLILLALQSTVAVTLSPIINVCTTSASAWTKLQTSFANSSTTRMLSLLSSLMTTKKAGRSVADYMATMRTFIDDLATIDHPQSTGQIASYVLNGLGGEYKDLVGALRVQSSPPTFEQLRDFLIDAEILAGDQNLSLDIPISAQYTQCRGRPSNPRGRGRSQGSLPSRHHHGFGSASASTGDFNNRSSSSVICQLCDKSGHSAKNCYSHFPPAANATSTSVANPTTPNWLLDTGATHHITSDLNNLQIHSDYNGPDSVMLGDGKRSTHGGILGPRPE</sequence>
<dbReference type="GO" id="GO:0003676">
    <property type="term" value="F:nucleic acid binding"/>
    <property type="evidence" value="ECO:0007669"/>
    <property type="project" value="InterPro"/>
</dbReference>
<accession>A0AAV0CRU2</accession>
<reference evidence="2" key="1">
    <citation type="submission" date="2022-07" db="EMBL/GenBank/DDBJ databases">
        <authorList>
            <person name="Macas J."/>
            <person name="Novak P."/>
            <person name="Neumann P."/>
        </authorList>
    </citation>
    <scope>NUCLEOTIDE SEQUENCE</scope>
</reference>
<dbReference type="EMBL" id="CAMAPF010000033">
    <property type="protein sequence ID" value="CAH9079804.1"/>
    <property type="molecule type" value="Genomic_DNA"/>
</dbReference>
<dbReference type="AlphaFoldDB" id="A0AAV0CRU2"/>
<feature type="region of interest" description="Disordered" evidence="1">
    <location>
        <begin position="227"/>
        <end position="266"/>
    </location>
</feature>